<dbReference type="RefSeq" id="WP_004659343.1">
    <property type="nucleotide sequence ID" value="NZ_BMDV01000005.1"/>
</dbReference>
<reference evidence="5" key="1">
    <citation type="submission" date="2013-02" db="EMBL/GenBank/DDBJ databases">
        <title>The Genome Sequence of Acinetobacter sp. NIPH 236.</title>
        <authorList>
            <consortium name="The Broad Institute Genome Sequencing Platform"/>
            <consortium name="The Broad Institute Genome Sequencing Center for Infectious Disease"/>
            <person name="Cerqueira G."/>
            <person name="Feldgarden M."/>
            <person name="Courvalin P."/>
            <person name="Perichon B."/>
            <person name="Grillot-Courvalin C."/>
            <person name="Clermont D."/>
            <person name="Rocha E."/>
            <person name="Yoon E.-J."/>
            <person name="Nemec A."/>
            <person name="Walker B."/>
            <person name="Young S.K."/>
            <person name="Zeng Q."/>
            <person name="Gargeya S."/>
            <person name="Fitzgerald M."/>
            <person name="Haas B."/>
            <person name="Abouelleil A."/>
            <person name="Alvarado L."/>
            <person name="Arachchi H.M."/>
            <person name="Berlin A.M."/>
            <person name="Chapman S.B."/>
            <person name="Dewar J."/>
            <person name="Goldberg J."/>
            <person name="Griggs A."/>
            <person name="Gujja S."/>
            <person name="Hansen M."/>
            <person name="Howarth C."/>
            <person name="Imamovic A."/>
            <person name="Larimer J."/>
            <person name="McCowan C."/>
            <person name="Murphy C."/>
            <person name="Neiman D."/>
            <person name="Pearson M."/>
            <person name="Priest M."/>
            <person name="Roberts A."/>
            <person name="Saif S."/>
            <person name="Shea T."/>
            <person name="Sisk P."/>
            <person name="Sykes S."/>
            <person name="Wortman J."/>
            <person name="Nusbaum C."/>
            <person name="Birren B."/>
        </authorList>
    </citation>
    <scope>NUCLEOTIDE SEQUENCE [LARGE SCALE GENOMIC DNA]</scope>
    <source>
        <strain evidence="5">NIPH 236</strain>
    </source>
</reference>
<dbReference type="Proteomes" id="UP000013190">
    <property type="component" value="Unassembled WGS sequence"/>
</dbReference>
<dbReference type="InterPro" id="IPR029058">
    <property type="entry name" value="AB_hydrolase_fold"/>
</dbReference>
<protein>
    <recommendedName>
        <fullName evidence="3">BD-FAE-like domain-containing protein</fullName>
    </recommendedName>
</protein>
<sequence length="284" mass="32081">MTRFMLSMLILMSLNSATQANFFKFQTLAKVESLKNIAYGNDSQQIMDIYFPSSKPHTDNNLAPIIVMVHGGAWSIGDKNNAAVVKNKVDYWGKRGWLLISVNYRLVPNATVQQQTQDISNALLYIQKHANDWQANSKRLILLGHSAGAHLVSLVTVRPSWLTPQPQPWRATIALDSAAYDIEKIMQNRHARFYDRAFGQQPENWKALSPILQLHQSLPSFLAVCSTTRPDQPCIQAQQFIQQAQKLGTSAQLLSLPLSHREINRSLGEDNAYTQQVNQFIQSH</sequence>
<dbReference type="Gene3D" id="3.40.50.1820">
    <property type="entry name" value="alpha/beta hydrolase"/>
    <property type="match status" value="1"/>
</dbReference>
<accession>A0ABP2U1H3</accession>
<gene>
    <name evidence="4" type="ORF">F992_00476</name>
</gene>
<dbReference type="EMBL" id="APOJ01000015">
    <property type="protein sequence ID" value="ENU28363.1"/>
    <property type="molecule type" value="Genomic_DNA"/>
</dbReference>
<name>A0ABP2U1H3_9GAMM</name>
<dbReference type="Pfam" id="PF20434">
    <property type="entry name" value="BD-FAE"/>
    <property type="match status" value="1"/>
</dbReference>
<evidence type="ECO:0000256" key="1">
    <source>
        <dbReference type="ARBA" id="ARBA00022801"/>
    </source>
</evidence>
<evidence type="ECO:0000256" key="2">
    <source>
        <dbReference type="SAM" id="SignalP"/>
    </source>
</evidence>
<dbReference type="GeneID" id="92833907"/>
<feature type="chain" id="PRO_5045116419" description="BD-FAE-like domain-containing protein" evidence="2">
    <location>
        <begin position="21"/>
        <end position="284"/>
    </location>
</feature>
<keyword evidence="1" id="KW-0378">Hydrolase</keyword>
<feature type="signal peptide" evidence="2">
    <location>
        <begin position="1"/>
        <end position="20"/>
    </location>
</feature>
<keyword evidence="5" id="KW-1185">Reference proteome</keyword>
<evidence type="ECO:0000259" key="3">
    <source>
        <dbReference type="Pfam" id="PF20434"/>
    </source>
</evidence>
<dbReference type="PANTHER" id="PTHR48081:SF33">
    <property type="entry name" value="KYNURENINE FORMAMIDASE"/>
    <property type="match status" value="1"/>
</dbReference>
<keyword evidence="2" id="KW-0732">Signal</keyword>
<dbReference type="SUPFAM" id="SSF53474">
    <property type="entry name" value="alpha/beta-Hydrolases"/>
    <property type="match status" value="1"/>
</dbReference>
<evidence type="ECO:0000313" key="4">
    <source>
        <dbReference type="EMBL" id="ENU28363.1"/>
    </source>
</evidence>
<dbReference type="InterPro" id="IPR049492">
    <property type="entry name" value="BD-FAE-like_dom"/>
</dbReference>
<organism evidence="4 5">
    <name type="scientific">Acinetobacter modestus</name>
    <dbReference type="NCBI Taxonomy" id="1776740"/>
    <lineage>
        <taxon>Bacteria</taxon>
        <taxon>Pseudomonadati</taxon>
        <taxon>Pseudomonadota</taxon>
        <taxon>Gammaproteobacteria</taxon>
        <taxon>Moraxellales</taxon>
        <taxon>Moraxellaceae</taxon>
        <taxon>Acinetobacter</taxon>
    </lineage>
</organism>
<proteinExistence type="predicted"/>
<comment type="caution">
    <text evidence="4">The sequence shown here is derived from an EMBL/GenBank/DDBJ whole genome shotgun (WGS) entry which is preliminary data.</text>
</comment>
<feature type="domain" description="BD-FAE-like" evidence="3">
    <location>
        <begin position="47"/>
        <end position="157"/>
    </location>
</feature>
<reference evidence="4 5" key="2">
    <citation type="journal article" date="2016" name="Int. J. Syst. Evol. Microbiol.">
        <title>Taxonomy of haemolytic and/or proteolytic strains of the genus Acinetobacter with the proposal of Acinetobacter courvalinii sp. nov. (genomic species 14 sensu Bouvet &amp; Jeanjean), Acinetobacter dispersus sp. nov. (genomic species 17), Acinetobacter modestus sp. nov., Acinetobacter proteolyticus sp. nov. and Acinetobacter vivianii sp. nov.</title>
        <authorList>
            <person name="Nemec A."/>
            <person name="Radolfova-Krizova L."/>
            <person name="Maixnerova M."/>
            <person name="Vrestiakova E."/>
            <person name="Jezek P."/>
            <person name="Sedo O."/>
        </authorList>
    </citation>
    <scope>NUCLEOTIDE SEQUENCE [LARGE SCALE GENOMIC DNA]</scope>
    <source>
        <strain evidence="4 5">NIPH 236</strain>
    </source>
</reference>
<dbReference type="InterPro" id="IPR050300">
    <property type="entry name" value="GDXG_lipolytic_enzyme"/>
</dbReference>
<evidence type="ECO:0000313" key="5">
    <source>
        <dbReference type="Proteomes" id="UP000013190"/>
    </source>
</evidence>
<dbReference type="PANTHER" id="PTHR48081">
    <property type="entry name" value="AB HYDROLASE SUPERFAMILY PROTEIN C4A8.06C"/>
    <property type="match status" value="1"/>
</dbReference>